<dbReference type="Gene3D" id="3.80.10.10">
    <property type="entry name" value="Ribonuclease Inhibitor"/>
    <property type="match status" value="2"/>
</dbReference>
<accession>A0A4S8KAS7</accession>
<dbReference type="AlphaFoldDB" id="A0A4S8KAS7"/>
<dbReference type="SMART" id="SM00369">
    <property type="entry name" value="LRR_TYP"/>
    <property type="match status" value="3"/>
</dbReference>
<keyword evidence="9 13" id="KW-1133">Transmembrane helix</keyword>
<name>A0A4S8KAS7_MUSBA</name>
<evidence type="ECO:0000256" key="6">
    <source>
        <dbReference type="ARBA" id="ARBA00022692"/>
    </source>
</evidence>
<feature type="compositionally biased region" description="Polar residues" evidence="12">
    <location>
        <begin position="689"/>
        <end position="702"/>
    </location>
</feature>
<evidence type="ECO:0000256" key="1">
    <source>
        <dbReference type="ARBA" id="ARBA00004141"/>
    </source>
</evidence>
<evidence type="ECO:0000256" key="12">
    <source>
        <dbReference type="SAM" id="MobiDB-lite"/>
    </source>
</evidence>
<dbReference type="Pfam" id="PF03248">
    <property type="entry name" value="Rer1"/>
    <property type="match status" value="1"/>
</dbReference>
<dbReference type="EMBL" id="PYDT01000001">
    <property type="protein sequence ID" value="THU72149.1"/>
    <property type="molecule type" value="Genomic_DNA"/>
</dbReference>
<dbReference type="FunFam" id="3.80.10.10:FF:000041">
    <property type="entry name" value="LRR receptor-like serine/threonine-protein kinase ERECTA"/>
    <property type="match status" value="1"/>
</dbReference>
<comment type="subcellular location">
    <subcellularLocation>
        <location evidence="1">Membrane</location>
        <topology evidence="1">Multi-pass membrane protein</topology>
    </subcellularLocation>
    <subcellularLocation>
        <location evidence="2">Membrane</location>
        <topology evidence="2">Single-pass membrane protein</topology>
    </subcellularLocation>
</comment>
<evidence type="ECO:0000256" key="10">
    <source>
        <dbReference type="ARBA" id="ARBA00023136"/>
    </source>
</evidence>
<dbReference type="PANTHER" id="PTHR48007">
    <property type="entry name" value="LEUCINE-RICH REPEAT RECEPTOR-LIKE PROTEIN KINASE PXC1"/>
    <property type="match status" value="1"/>
</dbReference>
<dbReference type="InterPro" id="IPR000008">
    <property type="entry name" value="C2_dom"/>
</dbReference>
<keyword evidence="8" id="KW-0677">Repeat</keyword>
<feature type="transmembrane region" description="Helical" evidence="13">
    <location>
        <begin position="741"/>
        <end position="765"/>
    </location>
</feature>
<evidence type="ECO:0000313" key="16">
    <source>
        <dbReference type="EMBL" id="THU72149.1"/>
    </source>
</evidence>
<dbReference type="Pfam" id="PF00560">
    <property type="entry name" value="LRR_1"/>
    <property type="match status" value="4"/>
</dbReference>
<protein>
    <recommendedName>
        <fullName evidence="18">Protein kinase domain-containing protein</fullName>
    </recommendedName>
</protein>
<dbReference type="Gene3D" id="3.30.200.20">
    <property type="entry name" value="Phosphorylase Kinase, domain 1"/>
    <property type="match status" value="1"/>
</dbReference>
<evidence type="ECO:0000256" key="7">
    <source>
        <dbReference type="ARBA" id="ARBA00022729"/>
    </source>
</evidence>
<feature type="domain" description="C2" evidence="14">
    <location>
        <begin position="98"/>
        <end position="225"/>
    </location>
</feature>
<comment type="caution">
    <text evidence="16">The sequence shown here is derived from an EMBL/GenBank/DDBJ whole genome shotgun (WGS) entry which is preliminary data.</text>
</comment>
<keyword evidence="6 13" id="KW-0812">Transmembrane</keyword>
<evidence type="ECO:0000259" key="14">
    <source>
        <dbReference type="PROSITE" id="PS50004"/>
    </source>
</evidence>
<dbReference type="Gene3D" id="1.10.510.10">
    <property type="entry name" value="Transferase(Phosphotransferase) domain 1"/>
    <property type="match status" value="1"/>
</dbReference>
<dbReference type="GO" id="GO:0004672">
    <property type="term" value="F:protein kinase activity"/>
    <property type="evidence" value="ECO:0007669"/>
    <property type="project" value="InterPro"/>
</dbReference>
<dbReference type="SUPFAM" id="SSF49562">
    <property type="entry name" value="C2 domain (Calcium/lipid-binding domain, CaLB)"/>
    <property type="match status" value="1"/>
</dbReference>
<feature type="region of interest" description="Disordered" evidence="12">
    <location>
        <begin position="688"/>
        <end position="735"/>
    </location>
</feature>
<gene>
    <name evidence="16" type="ORF">C4D60_Mb04t09080</name>
</gene>
<dbReference type="InterPro" id="IPR013210">
    <property type="entry name" value="LRR_N_plant-typ"/>
</dbReference>
<evidence type="ECO:0000256" key="4">
    <source>
        <dbReference type="ARBA" id="ARBA00022553"/>
    </source>
</evidence>
<evidence type="ECO:0000256" key="9">
    <source>
        <dbReference type="ARBA" id="ARBA00022989"/>
    </source>
</evidence>
<evidence type="ECO:0000256" key="11">
    <source>
        <dbReference type="ARBA" id="ARBA00023180"/>
    </source>
</evidence>
<evidence type="ECO:0000256" key="13">
    <source>
        <dbReference type="SAM" id="Phobius"/>
    </source>
</evidence>
<dbReference type="InterPro" id="IPR046959">
    <property type="entry name" value="PRK1-6/SRF4-like"/>
</dbReference>
<dbReference type="FunFam" id="3.80.10.10:FF:000722">
    <property type="entry name" value="Leucine-rich repeat receptor-like protein kinase"/>
    <property type="match status" value="1"/>
</dbReference>
<dbReference type="InterPro" id="IPR004932">
    <property type="entry name" value="Rer1"/>
</dbReference>
<feature type="transmembrane region" description="Helical" evidence="13">
    <location>
        <begin position="65"/>
        <end position="83"/>
    </location>
</feature>
<dbReference type="GO" id="GO:0016020">
    <property type="term" value="C:membrane"/>
    <property type="evidence" value="ECO:0007669"/>
    <property type="project" value="UniProtKB-SubCell"/>
</dbReference>
<evidence type="ECO:0000256" key="8">
    <source>
        <dbReference type="ARBA" id="ARBA00022737"/>
    </source>
</evidence>
<evidence type="ECO:0000256" key="3">
    <source>
        <dbReference type="ARBA" id="ARBA00006070"/>
    </source>
</evidence>
<evidence type="ECO:0008006" key="18">
    <source>
        <dbReference type="Google" id="ProtNLM"/>
    </source>
</evidence>
<keyword evidence="17" id="KW-1185">Reference proteome</keyword>
<feature type="domain" description="Protein kinase" evidence="15">
    <location>
        <begin position="880"/>
        <end position="1191"/>
    </location>
</feature>
<dbReference type="PROSITE" id="PS50004">
    <property type="entry name" value="C2"/>
    <property type="match status" value="1"/>
</dbReference>
<dbReference type="InterPro" id="IPR000719">
    <property type="entry name" value="Prot_kinase_dom"/>
</dbReference>
<dbReference type="Gene3D" id="2.60.40.150">
    <property type="entry name" value="C2 domain"/>
    <property type="match status" value="1"/>
</dbReference>
<keyword evidence="4" id="KW-0597">Phosphoprotein</keyword>
<dbReference type="STRING" id="52838.A0A4S8KAS7"/>
<dbReference type="PROSITE" id="PS50011">
    <property type="entry name" value="PROTEIN_KINASE_DOM"/>
    <property type="match status" value="1"/>
</dbReference>
<feature type="transmembrane region" description="Helical" evidence="13">
    <location>
        <begin position="39"/>
        <end position="59"/>
    </location>
</feature>
<feature type="region of interest" description="Disordered" evidence="12">
    <location>
        <begin position="772"/>
        <end position="801"/>
    </location>
</feature>
<keyword evidence="11" id="KW-0325">Glycoprotein</keyword>
<dbReference type="GO" id="GO:0005524">
    <property type="term" value="F:ATP binding"/>
    <property type="evidence" value="ECO:0007669"/>
    <property type="project" value="InterPro"/>
</dbReference>
<dbReference type="SUPFAM" id="SSF56112">
    <property type="entry name" value="Protein kinase-like (PK-like)"/>
    <property type="match status" value="1"/>
</dbReference>
<organism evidence="16 17">
    <name type="scientific">Musa balbisiana</name>
    <name type="common">Banana</name>
    <dbReference type="NCBI Taxonomy" id="52838"/>
    <lineage>
        <taxon>Eukaryota</taxon>
        <taxon>Viridiplantae</taxon>
        <taxon>Streptophyta</taxon>
        <taxon>Embryophyta</taxon>
        <taxon>Tracheophyta</taxon>
        <taxon>Spermatophyta</taxon>
        <taxon>Magnoliopsida</taxon>
        <taxon>Liliopsida</taxon>
        <taxon>Zingiberales</taxon>
        <taxon>Musaceae</taxon>
        <taxon>Musa</taxon>
    </lineage>
</organism>
<dbReference type="InterPro" id="IPR001611">
    <property type="entry name" value="Leu-rich_rpt"/>
</dbReference>
<dbReference type="Pfam" id="PF00069">
    <property type="entry name" value="Pkinase"/>
    <property type="match status" value="1"/>
</dbReference>
<dbReference type="SMART" id="SM00239">
    <property type="entry name" value="C2"/>
    <property type="match status" value="1"/>
</dbReference>
<dbReference type="GO" id="GO:0005737">
    <property type="term" value="C:cytoplasm"/>
    <property type="evidence" value="ECO:0007669"/>
    <property type="project" value="UniProtKB-ARBA"/>
</dbReference>
<dbReference type="PANTHER" id="PTHR48007:SF47">
    <property type="entry name" value="PROTEIN KINASE DOMAIN-CONTAINING PROTEIN"/>
    <property type="match status" value="1"/>
</dbReference>
<feature type="region of interest" description="Disordered" evidence="12">
    <location>
        <begin position="815"/>
        <end position="862"/>
    </location>
</feature>
<dbReference type="CDD" id="cd00030">
    <property type="entry name" value="C2"/>
    <property type="match status" value="1"/>
</dbReference>
<dbReference type="SUPFAM" id="SSF52058">
    <property type="entry name" value="L domain-like"/>
    <property type="match status" value="1"/>
</dbReference>
<keyword evidence="7" id="KW-0732">Signal</keyword>
<evidence type="ECO:0000256" key="2">
    <source>
        <dbReference type="ARBA" id="ARBA00004167"/>
    </source>
</evidence>
<keyword evidence="10 13" id="KW-0472">Membrane</keyword>
<dbReference type="InterPro" id="IPR003591">
    <property type="entry name" value="Leu-rich_rpt_typical-subtyp"/>
</dbReference>
<evidence type="ECO:0000313" key="17">
    <source>
        <dbReference type="Proteomes" id="UP000317650"/>
    </source>
</evidence>
<dbReference type="Pfam" id="PF08263">
    <property type="entry name" value="LRRNT_2"/>
    <property type="match status" value="1"/>
</dbReference>
<reference evidence="16 17" key="1">
    <citation type="journal article" date="2019" name="Nat. Plants">
        <title>Genome sequencing of Musa balbisiana reveals subgenome evolution and function divergence in polyploid bananas.</title>
        <authorList>
            <person name="Yao X."/>
        </authorList>
    </citation>
    <scope>NUCLEOTIDE SEQUENCE [LARGE SCALE GENOMIC DNA]</scope>
    <source>
        <strain evidence="17">cv. DH-PKW</strain>
        <tissue evidence="16">Leaves</tissue>
    </source>
</reference>
<sequence>MDSSSGDSGRGGGTSLLSAWSAAASRRYQHLLDKATPHVLRRWAGLAVLALVYAARVWIVQGFYIVSYALGIYVLNLFIAFLSPQVDPEIQDLVAGPGPSLPTRSSDEFRPFVRRLPEFKFCVTLGKKQSPPMMRLFLAIELHVYPYVCLEYANSKFRTRTCTDGGKNPTFQEKFQIPLIEGLREISVAVWNSNTFTADDFIGSTRFAGEVKFIMHFQNSLHKPPAHCAPSAPPYMSSPPPVIASYAPPPYASPYTAGAYPGAASYASYPPPAPAPYQTCVYPTPPPQQFYAPQSYPPPSYPPQPYMQQYPPSPAQPYYPPVTFSSSIPVLAQIVLGSEVTDEVNVLFQKTVEPLRHELLQSITNMSSQGSRLQSKWQATRSLPPLLTLLVLVSPVLALGQDGVLLLKFKSSILSDPLAVLRDWNYYDATPCSWNGVVCMGFPDAAALTWTPPPPAAANTGGGSNVQVPTASRVISLVLPNSRLLGSVPPELGLLEHLRHLDLSGNMLNGTLPPSLFNASELRVLSLANNAISGELPELDGRMSSSLQVLNLSDNALIGRLPANLSRLPNLTVVSLANNYLYGQLRGGGFERLQYLDLSSNLVNGSLPTDLGGPRLRYLNLSYNRLTGAIPLELGATIPANATVDLSFNNLTGEIPHGGAFAAEKPIAFVGNPSLCGRPLRNPCAIPSIPSTVSDHPNSSIAAPQKRKSPPAFAAIPKNTDGTSPAGGGQSSAGRGTLRPLAVIAITVGDLAGVGILFVVFLYLYHVKKKKTQEQRQQKEVGGVGLKNEPPPTATTASPESKTIGLLSCCLRKKGGGDGGDTEETTETSGSSETEGEVEEEPKGEKDGEDGRSHSQQKLQGATLVMVDGETELEIETLLKASAYILGASASSIVYKAVLTDGTSLAVRRIGEGSVIGKLKDFGAQVRSIAKFRHPNLLRLRGFSWGADEKLLIHDYAPNGSLANISLSKKLGSSPLHLSWEARLRIARGVARGLAYIHEKKCSHGNLKPSNILLDSDMEPKIGDFGLERLMLGAGASARQFGSKRSMHSSISLPDLSSVAGASPSAAGGSSSSALAPPPYQAPESLKNLKPSAKWDVYSFGMVLLELVAGRAFSEVELCHWNAGLVVEERNRLLRMADAAIRGEVKGKEEALLCCIKLGFACCAMAPQRRPSMKDAVQVLDNISSLPHPQSANVLLSNHGKWNP</sequence>
<evidence type="ECO:0000256" key="5">
    <source>
        <dbReference type="ARBA" id="ARBA00022614"/>
    </source>
</evidence>
<dbReference type="Pfam" id="PF00168">
    <property type="entry name" value="C2"/>
    <property type="match status" value="1"/>
</dbReference>
<feature type="compositionally biased region" description="Basic and acidic residues" evidence="12">
    <location>
        <begin position="841"/>
        <end position="853"/>
    </location>
</feature>
<dbReference type="InterPro" id="IPR035892">
    <property type="entry name" value="C2_domain_sf"/>
</dbReference>
<dbReference type="InterPro" id="IPR032675">
    <property type="entry name" value="LRR_dom_sf"/>
</dbReference>
<keyword evidence="5" id="KW-0433">Leucine-rich repeat</keyword>
<comment type="similarity">
    <text evidence="3">Belongs to the RER1 family.</text>
</comment>
<dbReference type="Proteomes" id="UP000317650">
    <property type="component" value="Chromosome 4"/>
</dbReference>
<proteinExistence type="inferred from homology"/>
<dbReference type="InterPro" id="IPR011009">
    <property type="entry name" value="Kinase-like_dom_sf"/>
</dbReference>
<evidence type="ECO:0000259" key="15">
    <source>
        <dbReference type="PROSITE" id="PS50011"/>
    </source>
</evidence>